<sequence length="209" mass="21850">MTDSRRALVLVDIQNEYFTGPLEIQFPPRDASLARILRAVEIADQADIPVAVVQHELPEGAPVFAGGSTGWELHPDLHAALPADPARFSKTFASIFDGTGMTDWLRENSIDTLTLVGYMTNNCIIGSAVGAEPLGFAVEVLSDATGAIHISNEAGSVSAEQVHTTLMAVLNSNLAAVATTDAWAEAVGAGTALPGSDLGSSAMQGRSEY</sequence>
<name>A0AAD0JRV5_9ACTN</name>
<reference evidence="3 4" key="1">
    <citation type="submission" date="2016-04" db="EMBL/GenBank/DDBJ databases">
        <title>Complete genome sequence of the haloalkaliphilic hydrocarbon-degrading bacterium Dietzia psychralcaliphila ILA-1T, isolated from a drain of a fish product-processing plant.</title>
        <authorList>
            <person name="Zhao J."/>
            <person name="Hu B."/>
            <person name="Geng S."/>
            <person name="Nie Y."/>
            <person name="Tang Y."/>
        </authorList>
    </citation>
    <scope>NUCLEOTIDE SEQUENCE [LARGE SCALE GENOMIC DNA]</scope>
    <source>
        <strain evidence="3 4">ILA-1</strain>
    </source>
</reference>
<dbReference type="InterPro" id="IPR000868">
    <property type="entry name" value="Isochorismatase-like_dom"/>
</dbReference>
<feature type="domain" description="Isochorismatase-like" evidence="2">
    <location>
        <begin position="7"/>
        <end position="181"/>
    </location>
</feature>
<dbReference type="SUPFAM" id="SSF52499">
    <property type="entry name" value="Isochorismatase-like hydrolases"/>
    <property type="match status" value="1"/>
</dbReference>
<keyword evidence="1" id="KW-0378">Hydrolase</keyword>
<dbReference type="RefSeq" id="WP_107746950.1">
    <property type="nucleotide sequence ID" value="NZ_CP015453.1"/>
</dbReference>
<proteinExistence type="predicted"/>
<accession>A0AAD0JRV5</accession>
<evidence type="ECO:0000259" key="2">
    <source>
        <dbReference type="Pfam" id="PF00857"/>
    </source>
</evidence>
<dbReference type="InterPro" id="IPR036380">
    <property type="entry name" value="Isochorismatase-like_sf"/>
</dbReference>
<dbReference type="Proteomes" id="UP000244903">
    <property type="component" value="Chromosome"/>
</dbReference>
<dbReference type="PANTHER" id="PTHR43540">
    <property type="entry name" value="PEROXYUREIDOACRYLATE/UREIDOACRYLATE AMIDOHYDROLASE-RELATED"/>
    <property type="match status" value="1"/>
</dbReference>
<dbReference type="GO" id="GO:0016787">
    <property type="term" value="F:hydrolase activity"/>
    <property type="evidence" value="ECO:0007669"/>
    <property type="project" value="UniProtKB-KW"/>
</dbReference>
<evidence type="ECO:0000313" key="3">
    <source>
        <dbReference type="EMBL" id="AWH96828.1"/>
    </source>
</evidence>
<organism evidence="3 4">
    <name type="scientific">Dietzia psychralcaliphila</name>
    <dbReference type="NCBI Taxonomy" id="139021"/>
    <lineage>
        <taxon>Bacteria</taxon>
        <taxon>Bacillati</taxon>
        <taxon>Actinomycetota</taxon>
        <taxon>Actinomycetes</taxon>
        <taxon>Mycobacteriales</taxon>
        <taxon>Dietziaceae</taxon>
        <taxon>Dietzia</taxon>
    </lineage>
</organism>
<evidence type="ECO:0000313" key="4">
    <source>
        <dbReference type="Proteomes" id="UP000244903"/>
    </source>
</evidence>
<gene>
    <name evidence="3" type="ORF">A6048_16525</name>
</gene>
<keyword evidence="4" id="KW-1185">Reference proteome</keyword>
<dbReference type="KEGG" id="dpc:A6048_16525"/>
<protein>
    <submittedName>
        <fullName evidence="3">Isochorismatase</fullName>
    </submittedName>
</protein>
<dbReference type="PANTHER" id="PTHR43540:SF6">
    <property type="entry name" value="ISOCHORISMATASE-LIKE DOMAIN-CONTAINING PROTEIN"/>
    <property type="match status" value="1"/>
</dbReference>
<dbReference type="Pfam" id="PF00857">
    <property type="entry name" value="Isochorismatase"/>
    <property type="match status" value="1"/>
</dbReference>
<dbReference type="EMBL" id="CP015453">
    <property type="protein sequence ID" value="AWH96828.1"/>
    <property type="molecule type" value="Genomic_DNA"/>
</dbReference>
<dbReference type="Gene3D" id="3.40.50.850">
    <property type="entry name" value="Isochorismatase-like"/>
    <property type="match status" value="1"/>
</dbReference>
<dbReference type="InterPro" id="IPR050272">
    <property type="entry name" value="Isochorismatase-like_hydrls"/>
</dbReference>
<dbReference type="AlphaFoldDB" id="A0AAD0JRV5"/>
<evidence type="ECO:0000256" key="1">
    <source>
        <dbReference type="ARBA" id="ARBA00022801"/>
    </source>
</evidence>